<evidence type="ECO:0000256" key="9">
    <source>
        <dbReference type="SAM" id="SignalP"/>
    </source>
</evidence>
<organism evidence="11 12">
    <name type="scientific">Cyberlindnera jadinii (strain ATCC 18201 / CBS 1600 / BCRC 20928 / JCM 3617 / NBRC 0987 / NRRL Y-1542)</name>
    <name type="common">Torula yeast</name>
    <name type="synonym">Candida utilis</name>
    <dbReference type="NCBI Taxonomy" id="983966"/>
    <lineage>
        <taxon>Eukaryota</taxon>
        <taxon>Fungi</taxon>
        <taxon>Dikarya</taxon>
        <taxon>Ascomycota</taxon>
        <taxon>Saccharomycotina</taxon>
        <taxon>Saccharomycetes</taxon>
        <taxon>Phaffomycetales</taxon>
        <taxon>Phaffomycetaceae</taxon>
        <taxon>Cyberlindnera</taxon>
    </lineage>
</organism>
<dbReference type="PANTHER" id="PTHR31737">
    <property type="entry name" value="PROTEIN TOS1"/>
    <property type="match status" value="1"/>
</dbReference>
<proteinExistence type="inferred from homology"/>
<keyword evidence="12" id="KW-1185">Reference proteome</keyword>
<keyword evidence="6" id="KW-0326">Glycosidase</keyword>
<evidence type="ECO:0000256" key="2">
    <source>
        <dbReference type="ARBA" id="ARBA00006055"/>
    </source>
</evidence>
<evidence type="ECO:0000256" key="6">
    <source>
        <dbReference type="ARBA" id="ARBA00023295"/>
    </source>
</evidence>
<dbReference type="Pfam" id="PF10290">
    <property type="entry name" value="YJL171C_Tos1_N"/>
    <property type="match status" value="1"/>
</dbReference>
<dbReference type="AlphaFoldDB" id="A0A1E4RXD3"/>
<dbReference type="STRING" id="983966.A0A1E4RXD3"/>
<dbReference type="GO" id="GO:0044715">
    <property type="term" value="F:8-oxo-dGDP phosphatase activity"/>
    <property type="evidence" value="ECO:0007669"/>
    <property type="project" value="UniProtKB-ARBA"/>
</dbReference>
<dbReference type="EMBL" id="KV453938">
    <property type="protein sequence ID" value="ODV71745.1"/>
    <property type="molecule type" value="Genomic_DNA"/>
</dbReference>
<evidence type="ECO:0000256" key="3">
    <source>
        <dbReference type="ARBA" id="ARBA00012780"/>
    </source>
</evidence>
<evidence type="ECO:0000313" key="11">
    <source>
        <dbReference type="EMBL" id="ODV71745.1"/>
    </source>
</evidence>
<dbReference type="RefSeq" id="XP_020068784.1">
    <property type="nucleotide sequence ID" value="XM_020213821.1"/>
</dbReference>
<sequence>MQLLQSALCSWLISSVALADQSALYDEYGVVGFENFGFEGYFRHVAQLDTSSDCQCELASMNDRTLFSGPNSPLDDEVSVHFRGPLSLKSFGYYVADSFTTGESSSAEWTRLAYYSGADAIAENVTFLTPNGDNSKCLGNAITYAGSNGTAAASSSTILEENNQLESDDEFSIFSNITCGESGFDNDCGVYRDGIPAYHGFYGETKMFLFEFTMPSATGKNSTSIEYYDMPAIWLLNAHIPRTAQYPSNTNCSCWSSGCGEFDIFEVMNGTETDHLYTTIHDFQGTGDIGTGIQAQGWILRDTDSVMSGGVVFDSDGTVSVFLSNSTSFNATISGSSVNSWISGASSDEGDYDRVLSTVTNTGYDVTTTTGSSTGSSSATSTSKSGAAAGPTADFKLDMRVVPSYQRCSEEASTSEKKSLVQLLLLSIQGYTLTSDRESYEMALLDIVENLDSFPYDKVPSVLYSLYTHDREQVIGYITPFTAAHLKHYAEVFHVEGQKVYIASSLDTVELRDRALNEVAVSLRSQGAIGSLKGWRDELYTVYYPEHVPYMNLERSFCPLLGVVMYGIHLNGYVPPGVSKSGGYEFWIPRRSLTKQTFPGMLDNTIAGGLGYPYGVMETVIKESYEEGGLDEQFVKDNIVSVGCMSYYYEVTPGVYDKDDCFVQPEFQYIFDLPFDTETVPVPVDMEAEQFFLMTLDEALEELNKGMFKPNCAVVFIDFLIRHGILTEANEKDYIHLVQRSHRRLPFPLR</sequence>
<accession>A0A1E4RXD3</accession>
<comment type="similarity">
    <text evidence="2">Belongs to the PGA52 family.</text>
</comment>
<dbReference type="InterPro" id="IPR031804">
    <property type="entry name" value="DUF4743"/>
</dbReference>
<dbReference type="InterPro" id="IPR018807">
    <property type="entry name" value="YJL171C/Tos1_N"/>
</dbReference>
<evidence type="ECO:0000256" key="7">
    <source>
        <dbReference type="ARBA" id="ARBA00023316"/>
    </source>
</evidence>
<dbReference type="InterPro" id="IPR018805">
    <property type="entry name" value="YJL171C/Tos1_C"/>
</dbReference>
<dbReference type="Gene3D" id="3.90.79.10">
    <property type="entry name" value="Nucleoside Triphosphate Pyrophosphohydrolase"/>
    <property type="match status" value="1"/>
</dbReference>
<feature type="domain" description="Nudix hydrolase" evidence="10">
    <location>
        <begin position="567"/>
        <end position="716"/>
    </location>
</feature>
<dbReference type="GO" id="GO:0009277">
    <property type="term" value="C:fungal-type cell wall"/>
    <property type="evidence" value="ECO:0007669"/>
    <property type="project" value="TreeGrafter"/>
</dbReference>
<reference evidence="11 12" key="1">
    <citation type="journal article" date="2016" name="Proc. Natl. Acad. Sci. U.S.A.">
        <title>Comparative genomics of biotechnologically important yeasts.</title>
        <authorList>
            <person name="Riley R."/>
            <person name="Haridas S."/>
            <person name="Wolfe K.H."/>
            <person name="Lopes M.R."/>
            <person name="Hittinger C.T."/>
            <person name="Goeker M."/>
            <person name="Salamov A.A."/>
            <person name="Wisecaver J.H."/>
            <person name="Long T.M."/>
            <person name="Calvey C.H."/>
            <person name="Aerts A.L."/>
            <person name="Barry K.W."/>
            <person name="Choi C."/>
            <person name="Clum A."/>
            <person name="Coughlan A.Y."/>
            <person name="Deshpande S."/>
            <person name="Douglass A.P."/>
            <person name="Hanson S.J."/>
            <person name="Klenk H.-P."/>
            <person name="LaButti K.M."/>
            <person name="Lapidus A."/>
            <person name="Lindquist E.A."/>
            <person name="Lipzen A.M."/>
            <person name="Meier-Kolthoff J.P."/>
            <person name="Ohm R.A."/>
            <person name="Otillar R.P."/>
            <person name="Pangilinan J.L."/>
            <person name="Peng Y."/>
            <person name="Rokas A."/>
            <person name="Rosa C.A."/>
            <person name="Scheuner C."/>
            <person name="Sibirny A.A."/>
            <person name="Slot J.C."/>
            <person name="Stielow J.B."/>
            <person name="Sun H."/>
            <person name="Kurtzman C.P."/>
            <person name="Blackwell M."/>
            <person name="Grigoriev I.V."/>
            <person name="Jeffries T.W."/>
        </authorList>
    </citation>
    <scope>NUCLEOTIDE SEQUENCE [LARGE SCALE GENOMIC DNA]</scope>
    <source>
        <strain evidence="12">ATCC 18201 / CBS 1600 / BCRC 20928 / JCM 3617 / NBRC 0987 / NRRL Y-1542</strain>
    </source>
</reference>
<dbReference type="CDD" id="cd03676">
    <property type="entry name" value="NUDIX_Tnr3_like"/>
    <property type="match status" value="1"/>
</dbReference>
<keyword evidence="7" id="KW-0961">Cell wall biogenesis/degradation</keyword>
<gene>
    <name evidence="11" type="ORF">CYBJADRAFT_164048</name>
</gene>
<dbReference type="SUPFAM" id="SSF55811">
    <property type="entry name" value="Nudix"/>
    <property type="match status" value="1"/>
</dbReference>
<dbReference type="PROSITE" id="PS51462">
    <property type="entry name" value="NUDIX"/>
    <property type="match status" value="1"/>
</dbReference>
<feature type="chain" id="PRO_5009162520" description="glucan endo-1,3-beta-D-glucosidase" evidence="9">
    <location>
        <begin position="20"/>
        <end position="750"/>
    </location>
</feature>
<evidence type="ECO:0000256" key="8">
    <source>
        <dbReference type="SAM" id="MobiDB-lite"/>
    </source>
</evidence>
<dbReference type="InterPro" id="IPR015797">
    <property type="entry name" value="NUDIX_hydrolase-like_dom_sf"/>
</dbReference>
<dbReference type="Proteomes" id="UP000094389">
    <property type="component" value="Unassembled WGS sequence"/>
</dbReference>
<evidence type="ECO:0000256" key="5">
    <source>
        <dbReference type="ARBA" id="ARBA00022801"/>
    </source>
</evidence>
<name>A0A1E4RXD3_CYBJN</name>
<dbReference type="InterPro" id="IPR000086">
    <property type="entry name" value="NUDIX_hydrolase_dom"/>
</dbReference>
<evidence type="ECO:0000256" key="1">
    <source>
        <dbReference type="ARBA" id="ARBA00000382"/>
    </source>
</evidence>
<dbReference type="GO" id="GO:0042973">
    <property type="term" value="F:glucan endo-1,3-beta-D-glucosidase activity"/>
    <property type="evidence" value="ECO:0007669"/>
    <property type="project" value="UniProtKB-EC"/>
</dbReference>
<evidence type="ECO:0000259" key="10">
    <source>
        <dbReference type="PROSITE" id="PS51462"/>
    </source>
</evidence>
<evidence type="ECO:0000256" key="4">
    <source>
        <dbReference type="ARBA" id="ARBA00022729"/>
    </source>
</evidence>
<dbReference type="PANTHER" id="PTHR31737:SF3">
    <property type="entry name" value="CELL WALL PROTEIN YJL171C"/>
    <property type="match status" value="1"/>
</dbReference>
<keyword evidence="5" id="KW-0378">Hydrolase</keyword>
<dbReference type="EC" id="3.2.1.39" evidence="3"/>
<protein>
    <recommendedName>
        <fullName evidence="3">glucan endo-1,3-beta-D-glucosidase</fullName>
        <ecNumber evidence="3">3.2.1.39</ecNumber>
    </recommendedName>
</protein>
<dbReference type="GO" id="GO:0071555">
    <property type="term" value="P:cell wall organization"/>
    <property type="evidence" value="ECO:0007669"/>
    <property type="project" value="UniProtKB-KW"/>
</dbReference>
<dbReference type="Pfam" id="PF15916">
    <property type="entry name" value="DUF4743"/>
    <property type="match status" value="1"/>
</dbReference>
<keyword evidence="4 9" id="KW-0732">Signal</keyword>
<dbReference type="GeneID" id="30988217"/>
<evidence type="ECO:0000313" key="12">
    <source>
        <dbReference type="Proteomes" id="UP000094389"/>
    </source>
</evidence>
<feature type="signal peptide" evidence="9">
    <location>
        <begin position="1"/>
        <end position="19"/>
    </location>
</feature>
<dbReference type="FunFam" id="3.90.79.10:FF:000019">
    <property type="entry name" value="Thiamin pyrophosphokinase, putative"/>
    <property type="match status" value="1"/>
</dbReference>
<comment type="catalytic activity">
    <reaction evidence="1">
        <text>Hydrolysis of (1-&gt;3)-beta-D-glucosidic linkages in (1-&gt;3)-beta-D-glucans.</text>
        <dbReference type="EC" id="3.2.1.39"/>
    </reaction>
</comment>
<dbReference type="Pfam" id="PF10287">
    <property type="entry name" value="YJL171C_Tos1_C"/>
    <property type="match status" value="1"/>
</dbReference>
<dbReference type="OrthoDB" id="118256at2759"/>
<feature type="region of interest" description="Disordered" evidence="8">
    <location>
        <begin position="366"/>
        <end position="389"/>
    </location>
</feature>